<sequence>MKDDVPDVGAGRHLPRWSLRAPYVLCVVLVVANLWILSPELVGPATFPVIELAGLLTTVTAARGSVDRRGARAWWLLAGGFVLLALTGVALVASGFGEHPDSLQDVSTGGFLAGLLLRFGFALVLLSALLMLNTRPVTGSARWRLGLDVLTVVGGGLMALWYLVLGPVLTRRQLDNPLFGISFGVLTLADLVLVLGVSSVLLSGVSPPDRRPVLLLLAASVTFLVADVYFVLGLTDPDVFTRRAANLFQLVPQLFLVLAATEQRRRNLRRRRGQPVSSRSLRPVTWLPYGALLLSSGLMAVAAVRTGLFPWGGLIVGSIVMTAAVSSR</sequence>
<evidence type="ECO:0000313" key="3">
    <source>
        <dbReference type="Proteomes" id="UP001235712"/>
    </source>
</evidence>
<feature type="transmembrane region" description="Helical" evidence="1">
    <location>
        <begin position="244"/>
        <end position="262"/>
    </location>
</feature>
<keyword evidence="1" id="KW-0472">Membrane</keyword>
<reference evidence="2 3" key="1">
    <citation type="submission" date="2023-07" db="EMBL/GenBank/DDBJ databases">
        <title>Sequencing the genomes of 1000 actinobacteria strains.</title>
        <authorList>
            <person name="Klenk H.-P."/>
        </authorList>
    </citation>
    <scope>NUCLEOTIDE SEQUENCE [LARGE SCALE GENOMIC DNA]</scope>
    <source>
        <strain evidence="2 3">DSM 44388</strain>
    </source>
</reference>
<protein>
    <submittedName>
        <fullName evidence="2">Uncharacterized protein</fullName>
    </submittedName>
</protein>
<feature type="transmembrane region" description="Helical" evidence="1">
    <location>
        <begin position="21"/>
        <end position="38"/>
    </location>
</feature>
<name>A0ABT9PET8_9ACTN</name>
<feature type="transmembrane region" description="Helical" evidence="1">
    <location>
        <begin position="308"/>
        <end position="326"/>
    </location>
</feature>
<feature type="transmembrane region" description="Helical" evidence="1">
    <location>
        <begin position="44"/>
        <end position="62"/>
    </location>
</feature>
<feature type="transmembrane region" description="Helical" evidence="1">
    <location>
        <begin position="213"/>
        <end position="232"/>
    </location>
</feature>
<comment type="caution">
    <text evidence="2">The sequence shown here is derived from an EMBL/GenBank/DDBJ whole genome shotgun (WGS) entry which is preliminary data.</text>
</comment>
<organism evidence="2 3">
    <name type="scientific">Kineosporia succinea</name>
    <dbReference type="NCBI Taxonomy" id="84632"/>
    <lineage>
        <taxon>Bacteria</taxon>
        <taxon>Bacillati</taxon>
        <taxon>Actinomycetota</taxon>
        <taxon>Actinomycetes</taxon>
        <taxon>Kineosporiales</taxon>
        <taxon>Kineosporiaceae</taxon>
        <taxon>Kineosporia</taxon>
    </lineage>
</organism>
<feature type="transmembrane region" description="Helical" evidence="1">
    <location>
        <begin position="74"/>
        <end position="97"/>
    </location>
</feature>
<evidence type="ECO:0000256" key="1">
    <source>
        <dbReference type="SAM" id="Phobius"/>
    </source>
</evidence>
<keyword evidence="3" id="KW-1185">Reference proteome</keyword>
<feature type="transmembrane region" description="Helical" evidence="1">
    <location>
        <begin position="145"/>
        <end position="165"/>
    </location>
</feature>
<dbReference type="RefSeq" id="WP_307250732.1">
    <property type="nucleotide sequence ID" value="NZ_JAUSQZ010000001.1"/>
</dbReference>
<feature type="transmembrane region" description="Helical" evidence="1">
    <location>
        <begin position="177"/>
        <end position="201"/>
    </location>
</feature>
<keyword evidence="1" id="KW-1133">Transmembrane helix</keyword>
<gene>
    <name evidence="2" type="ORF">J2S57_006947</name>
</gene>
<dbReference type="Proteomes" id="UP001235712">
    <property type="component" value="Unassembled WGS sequence"/>
</dbReference>
<feature type="transmembrane region" description="Helical" evidence="1">
    <location>
        <begin position="109"/>
        <end position="133"/>
    </location>
</feature>
<keyword evidence="1" id="KW-0812">Transmembrane</keyword>
<dbReference type="EMBL" id="JAUSQZ010000001">
    <property type="protein sequence ID" value="MDP9831198.1"/>
    <property type="molecule type" value="Genomic_DNA"/>
</dbReference>
<evidence type="ECO:0000313" key="2">
    <source>
        <dbReference type="EMBL" id="MDP9831198.1"/>
    </source>
</evidence>
<accession>A0ABT9PET8</accession>
<proteinExistence type="predicted"/>
<feature type="transmembrane region" description="Helical" evidence="1">
    <location>
        <begin position="283"/>
        <end position="302"/>
    </location>
</feature>